<gene>
    <name evidence="3" type="ORF">CR513_60816</name>
</gene>
<feature type="domain" description="Retrotransposon gag" evidence="2">
    <location>
        <begin position="4"/>
        <end position="66"/>
    </location>
</feature>
<reference evidence="3" key="1">
    <citation type="submission" date="2018-05" db="EMBL/GenBank/DDBJ databases">
        <title>Draft genome of Mucuna pruriens seed.</title>
        <authorList>
            <person name="Nnadi N.E."/>
            <person name="Vos R."/>
            <person name="Hasami M.H."/>
            <person name="Devisetty U.K."/>
            <person name="Aguiy J.C."/>
        </authorList>
    </citation>
    <scope>NUCLEOTIDE SEQUENCE [LARGE SCALE GENOMIC DNA]</scope>
    <source>
        <strain evidence="3">JCA_2017</strain>
    </source>
</reference>
<evidence type="ECO:0000256" key="1">
    <source>
        <dbReference type="SAM" id="MobiDB-lite"/>
    </source>
</evidence>
<dbReference type="Pfam" id="PF03732">
    <property type="entry name" value="Retrotrans_gag"/>
    <property type="match status" value="1"/>
</dbReference>
<comment type="caution">
    <text evidence="3">The sequence shown here is derived from an EMBL/GenBank/DDBJ whole genome shotgun (WGS) entry which is preliminary data.</text>
</comment>
<evidence type="ECO:0000313" key="4">
    <source>
        <dbReference type="Proteomes" id="UP000257109"/>
    </source>
</evidence>
<protein>
    <recommendedName>
        <fullName evidence="2">Retrotransposon gag domain-containing protein</fullName>
    </recommendedName>
</protein>
<dbReference type="AlphaFoldDB" id="A0A371E4S2"/>
<dbReference type="InterPro" id="IPR005162">
    <property type="entry name" value="Retrotrans_gag_dom"/>
</dbReference>
<feature type="non-terminal residue" evidence="3">
    <location>
        <position position="1"/>
    </location>
</feature>
<sequence>MATLPTRSICSFSDLADSFVSQFATNKVKRLEMANLFDIKQAKRESLKSYLARFNNTTMQVDDPDQKFFCESLLEGTARWPSSTMEEIRAQAEKHVEVEEDQAERLEAECIPSHKESK</sequence>
<name>A0A371E4S2_MUCPR</name>
<organism evidence="3 4">
    <name type="scientific">Mucuna pruriens</name>
    <name type="common">Velvet bean</name>
    <name type="synonym">Dolichos pruriens</name>
    <dbReference type="NCBI Taxonomy" id="157652"/>
    <lineage>
        <taxon>Eukaryota</taxon>
        <taxon>Viridiplantae</taxon>
        <taxon>Streptophyta</taxon>
        <taxon>Embryophyta</taxon>
        <taxon>Tracheophyta</taxon>
        <taxon>Spermatophyta</taxon>
        <taxon>Magnoliopsida</taxon>
        <taxon>eudicotyledons</taxon>
        <taxon>Gunneridae</taxon>
        <taxon>Pentapetalae</taxon>
        <taxon>rosids</taxon>
        <taxon>fabids</taxon>
        <taxon>Fabales</taxon>
        <taxon>Fabaceae</taxon>
        <taxon>Papilionoideae</taxon>
        <taxon>50 kb inversion clade</taxon>
        <taxon>NPAAA clade</taxon>
        <taxon>indigoferoid/millettioid clade</taxon>
        <taxon>Phaseoleae</taxon>
        <taxon>Mucuna</taxon>
    </lineage>
</organism>
<keyword evidence="4" id="KW-1185">Reference proteome</keyword>
<accession>A0A371E4S2</accession>
<dbReference type="Proteomes" id="UP000257109">
    <property type="component" value="Unassembled WGS sequence"/>
</dbReference>
<evidence type="ECO:0000259" key="2">
    <source>
        <dbReference type="Pfam" id="PF03732"/>
    </source>
</evidence>
<dbReference type="EMBL" id="QJKJ01016430">
    <property type="protein sequence ID" value="RDX60993.1"/>
    <property type="molecule type" value="Genomic_DNA"/>
</dbReference>
<proteinExistence type="predicted"/>
<evidence type="ECO:0000313" key="3">
    <source>
        <dbReference type="EMBL" id="RDX60993.1"/>
    </source>
</evidence>
<feature type="region of interest" description="Disordered" evidence="1">
    <location>
        <begin position="96"/>
        <end position="118"/>
    </location>
</feature>